<dbReference type="EMBL" id="CAADIW010000007">
    <property type="protein sequence ID" value="VFS16887.1"/>
    <property type="molecule type" value="Genomic_DNA"/>
</dbReference>
<protein>
    <submittedName>
        <fullName evidence="2">Uncharacterized protein</fullName>
    </submittedName>
</protein>
<reference evidence="2 3" key="1">
    <citation type="submission" date="2019-03" db="EMBL/GenBank/DDBJ databases">
        <authorList>
            <consortium name="Pathogen Informatics"/>
        </authorList>
    </citation>
    <scope>NUCLEOTIDE SEQUENCE [LARGE SCALE GENOMIC DNA]</scope>
    <source>
        <strain evidence="2 3">NCTC12126</strain>
    </source>
</reference>
<feature type="compositionally biased region" description="Polar residues" evidence="1">
    <location>
        <begin position="34"/>
        <end position="49"/>
    </location>
</feature>
<feature type="region of interest" description="Disordered" evidence="1">
    <location>
        <begin position="18"/>
        <end position="49"/>
    </location>
</feature>
<dbReference type="AlphaFoldDB" id="A0A484X128"/>
<gene>
    <name evidence="2" type="ORF">NCTC12126_01574</name>
</gene>
<dbReference type="Proteomes" id="UP000351155">
    <property type="component" value="Unassembled WGS sequence"/>
</dbReference>
<evidence type="ECO:0000313" key="3">
    <source>
        <dbReference type="Proteomes" id="UP000351155"/>
    </source>
</evidence>
<proteinExistence type="predicted"/>
<sequence length="58" mass="6168">MIIKVATRAITPAVAPISSFTSSPSERPSRRVETNNTMKSCTAPASTTPARIQIIPGR</sequence>
<evidence type="ECO:0000256" key="1">
    <source>
        <dbReference type="SAM" id="MobiDB-lite"/>
    </source>
</evidence>
<name>A0A484X128_9ENTR</name>
<organism evidence="2 3">
    <name type="scientific">Enterobacter cancerogenus</name>
    <dbReference type="NCBI Taxonomy" id="69218"/>
    <lineage>
        <taxon>Bacteria</taxon>
        <taxon>Pseudomonadati</taxon>
        <taxon>Pseudomonadota</taxon>
        <taxon>Gammaproteobacteria</taxon>
        <taxon>Enterobacterales</taxon>
        <taxon>Enterobacteriaceae</taxon>
        <taxon>Enterobacter</taxon>
        <taxon>Enterobacter cloacae complex</taxon>
    </lineage>
</organism>
<accession>A0A484X128</accession>
<evidence type="ECO:0000313" key="2">
    <source>
        <dbReference type="EMBL" id="VFS16887.1"/>
    </source>
</evidence>